<keyword evidence="4" id="KW-0539">Nucleus</keyword>
<dbReference type="EMBL" id="CP093349">
    <property type="protein sequence ID" value="WOH10825.1"/>
    <property type="molecule type" value="Genomic_DNA"/>
</dbReference>
<sequence>MGVDCFSKKPCLEESPSFKNRDSKRLSLKRTVSFKKRIQCDGDHEFMHHINSPTDRPKTPILFSPGPVSGLDAAALKVQKVYKSYRTRRNLADCAVVVEELWWKALDFAALERSSVSFFSIEKPESAVSRWSRARTRVAKVGKGLCKDEKATKLDLKHWLEAIDPRHRYGHNLSLYYDAWFISKSWQPFFYWLDVGDGKEINLEKCSRTVLQKQCIRYLGPIERAEFEVIIENGKLLYKQSGKSLETVNGCKYIFVLSTSKILYVGAKKKGQFQHSSFLSGGAATAAGRLVAHNGVLEAIWPYSGHYHPTEENFMEFISFLEDHRVDLSNVKKFAVDEDVPPLKVIANDRPKSDVVKALCSDNIPSANEPSADSINVETSRSTVKEPHFELRRALSSKWTTGTGPRIGCVREYPAELQFQALEQVNLSPRVLMAGSSTACCPIPSPRPYPRIHLSPKVSNIGLTSPRITLHKSN</sequence>
<evidence type="ECO:0000256" key="3">
    <source>
        <dbReference type="ARBA" id="ARBA00022490"/>
    </source>
</evidence>
<comment type="subcellular location">
    <subcellularLocation>
        <location evidence="2">Cytoplasm</location>
    </subcellularLocation>
    <subcellularLocation>
        <location evidence="1">Nucleus</location>
    </subcellularLocation>
</comment>
<dbReference type="Proteomes" id="UP000077755">
    <property type="component" value="Chromosome 7"/>
</dbReference>
<organism evidence="5 6">
    <name type="scientific">Daucus carota subsp. sativus</name>
    <name type="common">Carrot</name>
    <dbReference type="NCBI Taxonomy" id="79200"/>
    <lineage>
        <taxon>Eukaryota</taxon>
        <taxon>Viridiplantae</taxon>
        <taxon>Streptophyta</taxon>
        <taxon>Embryophyta</taxon>
        <taxon>Tracheophyta</taxon>
        <taxon>Spermatophyta</taxon>
        <taxon>Magnoliopsida</taxon>
        <taxon>eudicotyledons</taxon>
        <taxon>Gunneridae</taxon>
        <taxon>Pentapetalae</taxon>
        <taxon>asterids</taxon>
        <taxon>campanulids</taxon>
        <taxon>Apiales</taxon>
        <taxon>Apiaceae</taxon>
        <taxon>Apioideae</taxon>
        <taxon>Scandiceae</taxon>
        <taxon>Daucinae</taxon>
        <taxon>Daucus</taxon>
        <taxon>Daucus sect. Daucus</taxon>
    </lineage>
</organism>
<evidence type="ECO:0000256" key="2">
    <source>
        <dbReference type="ARBA" id="ARBA00004496"/>
    </source>
</evidence>
<gene>
    <name evidence="5" type="ORF">DCAR_0730298</name>
</gene>
<evidence type="ECO:0000256" key="4">
    <source>
        <dbReference type="ARBA" id="ARBA00023242"/>
    </source>
</evidence>
<evidence type="ECO:0000256" key="1">
    <source>
        <dbReference type="ARBA" id="ARBA00004123"/>
    </source>
</evidence>
<keyword evidence="6" id="KW-1185">Reference proteome</keyword>
<keyword evidence="3" id="KW-0963">Cytoplasm</keyword>
<proteinExistence type="predicted"/>
<dbReference type="GO" id="GO:0005737">
    <property type="term" value="C:cytoplasm"/>
    <property type="evidence" value="ECO:0007669"/>
    <property type="project" value="UniProtKB-SubCell"/>
</dbReference>
<dbReference type="AlphaFoldDB" id="A0A164USW6"/>
<evidence type="ECO:0000313" key="5">
    <source>
        <dbReference type="EMBL" id="WOH10825.1"/>
    </source>
</evidence>
<dbReference type="GO" id="GO:0005634">
    <property type="term" value="C:nucleus"/>
    <property type="evidence" value="ECO:0007669"/>
    <property type="project" value="UniProtKB-SubCell"/>
</dbReference>
<reference evidence="5" key="1">
    <citation type="journal article" date="2016" name="Nat. Genet.">
        <title>A high-quality carrot genome assembly provides new insights into carotenoid accumulation and asterid genome evolution.</title>
        <authorList>
            <person name="Iorizzo M."/>
            <person name="Ellison S."/>
            <person name="Senalik D."/>
            <person name="Zeng P."/>
            <person name="Satapoomin P."/>
            <person name="Huang J."/>
            <person name="Bowman M."/>
            <person name="Iovene M."/>
            <person name="Sanseverino W."/>
            <person name="Cavagnaro P."/>
            <person name="Yildiz M."/>
            <person name="Macko-Podgorni A."/>
            <person name="Moranska E."/>
            <person name="Grzebelus E."/>
            <person name="Grzebelus D."/>
            <person name="Ashrafi H."/>
            <person name="Zheng Z."/>
            <person name="Cheng S."/>
            <person name="Spooner D."/>
            <person name="Van Deynze A."/>
            <person name="Simon P."/>
        </authorList>
    </citation>
    <scope>NUCLEOTIDE SEQUENCE</scope>
    <source>
        <tissue evidence="5">Leaf</tissue>
    </source>
</reference>
<dbReference type="PANTHER" id="PTHR31250">
    <property type="entry name" value="IQ DOMAIN-CONTAINING PROTEIN IQM3"/>
    <property type="match status" value="1"/>
</dbReference>
<evidence type="ECO:0000313" key="6">
    <source>
        <dbReference type="Proteomes" id="UP000077755"/>
    </source>
</evidence>
<dbReference type="Gramene" id="KZM89315">
    <property type="protein sequence ID" value="KZM89315"/>
    <property type="gene ID" value="DCAR_026390"/>
</dbReference>
<protein>
    <submittedName>
        <fullName evidence="5">Uncharacterized protein</fullName>
    </submittedName>
</protein>
<dbReference type="OrthoDB" id="7344096at2759"/>
<accession>A0A164USW6</accession>
<reference evidence="5" key="2">
    <citation type="submission" date="2022-03" db="EMBL/GenBank/DDBJ databases">
        <title>Draft title - Genomic analysis of global carrot germplasm unveils the trajectory of domestication and the origin of high carotenoid orange carrot.</title>
        <authorList>
            <person name="Iorizzo M."/>
            <person name="Ellison S."/>
            <person name="Senalik D."/>
            <person name="Macko-Podgorni A."/>
            <person name="Grzebelus D."/>
            <person name="Bostan H."/>
            <person name="Rolling W."/>
            <person name="Curaba J."/>
            <person name="Simon P."/>
        </authorList>
    </citation>
    <scope>NUCLEOTIDE SEQUENCE</scope>
    <source>
        <tissue evidence="5">Leaf</tissue>
    </source>
</reference>
<dbReference type="PANTHER" id="PTHR31250:SF27">
    <property type="entry name" value="IQ DOMAIN-CONTAINING PROTEIN IQM5"/>
    <property type="match status" value="1"/>
</dbReference>
<dbReference type="InterPro" id="IPR044159">
    <property type="entry name" value="IQM"/>
</dbReference>
<name>A0A164USW6_DAUCS</name>
<dbReference type="KEGG" id="dcr:108195088"/>